<sequence length="84" mass="9258">MAFFLSTSTPNARMSLFHSKYPTTSALGLGLSFKVCAELTEAFRVSFVLSLAFLTGFILARLLGLEQCCQVHSFHAQVGYHILL</sequence>
<organism evidence="2">
    <name type="scientific">Anguilla anguilla</name>
    <name type="common">European freshwater eel</name>
    <name type="synonym">Muraena anguilla</name>
    <dbReference type="NCBI Taxonomy" id="7936"/>
    <lineage>
        <taxon>Eukaryota</taxon>
        <taxon>Metazoa</taxon>
        <taxon>Chordata</taxon>
        <taxon>Craniata</taxon>
        <taxon>Vertebrata</taxon>
        <taxon>Euteleostomi</taxon>
        <taxon>Actinopterygii</taxon>
        <taxon>Neopterygii</taxon>
        <taxon>Teleostei</taxon>
        <taxon>Anguilliformes</taxon>
        <taxon>Anguillidae</taxon>
        <taxon>Anguilla</taxon>
    </lineage>
</organism>
<accession>A0A0E9WTF4</accession>
<evidence type="ECO:0000313" key="2">
    <source>
        <dbReference type="EMBL" id="JAH92733.1"/>
    </source>
</evidence>
<reference evidence="2" key="2">
    <citation type="journal article" date="2015" name="Fish Shellfish Immunol.">
        <title>Early steps in the European eel (Anguilla anguilla)-Vibrio vulnificus interaction in the gills: Role of the RtxA13 toxin.</title>
        <authorList>
            <person name="Callol A."/>
            <person name="Pajuelo D."/>
            <person name="Ebbesson L."/>
            <person name="Teles M."/>
            <person name="MacKenzie S."/>
            <person name="Amaro C."/>
        </authorList>
    </citation>
    <scope>NUCLEOTIDE SEQUENCE</scope>
</reference>
<keyword evidence="1" id="KW-0812">Transmembrane</keyword>
<dbReference type="EMBL" id="GBXM01015844">
    <property type="protein sequence ID" value="JAH92733.1"/>
    <property type="molecule type" value="Transcribed_RNA"/>
</dbReference>
<keyword evidence="1" id="KW-1133">Transmembrane helix</keyword>
<name>A0A0E9WTF4_ANGAN</name>
<feature type="transmembrane region" description="Helical" evidence="1">
    <location>
        <begin position="47"/>
        <end position="64"/>
    </location>
</feature>
<dbReference type="AlphaFoldDB" id="A0A0E9WTF4"/>
<evidence type="ECO:0000256" key="1">
    <source>
        <dbReference type="SAM" id="Phobius"/>
    </source>
</evidence>
<keyword evidence="1" id="KW-0472">Membrane</keyword>
<proteinExistence type="predicted"/>
<reference evidence="2" key="1">
    <citation type="submission" date="2014-11" db="EMBL/GenBank/DDBJ databases">
        <authorList>
            <person name="Amaro Gonzalez C."/>
        </authorList>
    </citation>
    <scope>NUCLEOTIDE SEQUENCE</scope>
</reference>
<protein>
    <submittedName>
        <fullName evidence="2">Uncharacterized protein</fullName>
    </submittedName>
</protein>